<evidence type="ECO:0000259" key="8">
    <source>
        <dbReference type="PROSITE" id="PS50922"/>
    </source>
</evidence>
<evidence type="ECO:0000256" key="1">
    <source>
        <dbReference type="ARBA" id="ARBA00004141"/>
    </source>
</evidence>
<feature type="transmembrane region" description="Helical" evidence="7">
    <location>
        <begin position="333"/>
        <end position="354"/>
    </location>
</feature>
<proteinExistence type="predicted"/>
<dbReference type="GO" id="GO:0005783">
    <property type="term" value="C:endoplasmic reticulum"/>
    <property type="evidence" value="ECO:0007669"/>
    <property type="project" value="TreeGrafter"/>
</dbReference>
<dbReference type="STRING" id="7244.B4MEE5"/>
<reference evidence="9 11" key="1">
    <citation type="journal article" date="2007" name="Nature">
        <title>Evolution of genes and genomes on the Drosophila phylogeny.</title>
        <authorList>
            <consortium name="Drosophila 12 Genomes Consortium"/>
            <person name="Clark A.G."/>
            <person name="Eisen M.B."/>
            <person name="Smith D.R."/>
            <person name="Bergman C.M."/>
            <person name="Oliver B."/>
            <person name="Markow T.A."/>
            <person name="Kaufman T.C."/>
            <person name="Kellis M."/>
            <person name="Gelbart W."/>
            <person name="Iyer V.N."/>
            <person name="Pollard D.A."/>
            <person name="Sackton T.B."/>
            <person name="Larracuente A.M."/>
            <person name="Singh N.D."/>
            <person name="Abad J.P."/>
            <person name="Abt D.N."/>
            <person name="Adryan B."/>
            <person name="Aguade M."/>
            <person name="Akashi H."/>
            <person name="Anderson W.W."/>
            <person name="Aquadro C.F."/>
            <person name="Ardell D.H."/>
            <person name="Arguello R."/>
            <person name="Artieri C.G."/>
            <person name="Barbash D.A."/>
            <person name="Barker D."/>
            <person name="Barsanti P."/>
            <person name="Batterham P."/>
            <person name="Batzoglou S."/>
            <person name="Begun D."/>
            <person name="Bhutkar A."/>
            <person name="Blanco E."/>
            <person name="Bosak S.A."/>
            <person name="Bradley R.K."/>
            <person name="Brand A.D."/>
            <person name="Brent M.R."/>
            <person name="Brooks A.N."/>
            <person name="Brown R.H."/>
            <person name="Butlin R.K."/>
            <person name="Caggese C."/>
            <person name="Calvi B.R."/>
            <person name="Bernardo de Carvalho A."/>
            <person name="Caspi A."/>
            <person name="Castrezana S."/>
            <person name="Celniker S.E."/>
            <person name="Chang J.L."/>
            <person name="Chapple C."/>
            <person name="Chatterji S."/>
            <person name="Chinwalla A."/>
            <person name="Civetta A."/>
            <person name="Clifton S.W."/>
            <person name="Comeron J.M."/>
            <person name="Costello J.C."/>
            <person name="Coyne J.A."/>
            <person name="Daub J."/>
            <person name="David R.G."/>
            <person name="Delcher A.L."/>
            <person name="Delehaunty K."/>
            <person name="Do C.B."/>
            <person name="Ebling H."/>
            <person name="Edwards K."/>
            <person name="Eickbush T."/>
            <person name="Evans J.D."/>
            <person name="Filipski A."/>
            <person name="Findeiss S."/>
            <person name="Freyhult E."/>
            <person name="Fulton L."/>
            <person name="Fulton R."/>
            <person name="Garcia A.C."/>
            <person name="Gardiner A."/>
            <person name="Garfield D.A."/>
            <person name="Garvin B.E."/>
            <person name="Gibson G."/>
            <person name="Gilbert D."/>
            <person name="Gnerre S."/>
            <person name="Godfrey J."/>
            <person name="Good R."/>
            <person name="Gotea V."/>
            <person name="Gravely B."/>
            <person name="Greenberg A.J."/>
            <person name="Griffiths-Jones S."/>
            <person name="Gross S."/>
            <person name="Guigo R."/>
            <person name="Gustafson E.A."/>
            <person name="Haerty W."/>
            <person name="Hahn M.W."/>
            <person name="Halligan D.L."/>
            <person name="Halpern A.L."/>
            <person name="Halter G.M."/>
            <person name="Han M.V."/>
            <person name="Heger A."/>
            <person name="Hillier L."/>
            <person name="Hinrichs A.S."/>
            <person name="Holmes I."/>
            <person name="Hoskins R.A."/>
            <person name="Hubisz M.J."/>
            <person name="Hultmark D."/>
            <person name="Huntley M.A."/>
            <person name="Jaffe D.B."/>
            <person name="Jagadeeshan S."/>
            <person name="Jeck W.R."/>
            <person name="Johnson J."/>
            <person name="Jones C.D."/>
            <person name="Jordan W.C."/>
            <person name="Karpen G.H."/>
            <person name="Kataoka E."/>
            <person name="Keightley P.D."/>
            <person name="Kheradpour P."/>
            <person name="Kirkness E.F."/>
            <person name="Koerich L.B."/>
            <person name="Kristiansen K."/>
            <person name="Kudrna D."/>
            <person name="Kulathinal R.J."/>
            <person name="Kumar S."/>
            <person name="Kwok R."/>
            <person name="Lander E."/>
            <person name="Langley C.H."/>
            <person name="Lapoint R."/>
            <person name="Lazzaro B.P."/>
            <person name="Lee S.J."/>
            <person name="Levesque L."/>
            <person name="Li R."/>
            <person name="Lin C.F."/>
            <person name="Lin M.F."/>
            <person name="Lindblad-Toh K."/>
            <person name="Llopart A."/>
            <person name="Long M."/>
            <person name="Low L."/>
            <person name="Lozovsky E."/>
            <person name="Lu J."/>
            <person name="Luo M."/>
            <person name="Machado C.A."/>
            <person name="Makalowski W."/>
            <person name="Marzo M."/>
            <person name="Matsuda M."/>
            <person name="Matzkin L."/>
            <person name="McAllister B."/>
            <person name="McBride C.S."/>
            <person name="McKernan B."/>
            <person name="McKernan K."/>
            <person name="Mendez-Lago M."/>
            <person name="Minx P."/>
            <person name="Mollenhauer M.U."/>
            <person name="Montooth K."/>
            <person name="Mount S.M."/>
            <person name="Mu X."/>
            <person name="Myers E."/>
            <person name="Negre B."/>
            <person name="Newfeld S."/>
            <person name="Nielsen R."/>
            <person name="Noor M.A."/>
            <person name="O'Grady P."/>
            <person name="Pachter L."/>
            <person name="Papaceit M."/>
            <person name="Parisi M.J."/>
            <person name="Parisi M."/>
            <person name="Parts L."/>
            <person name="Pedersen J.S."/>
            <person name="Pesole G."/>
            <person name="Phillippy A.M."/>
            <person name="Ponting C.P."/>
            <person name="Pop M."/>
            <person name="Porcelli D."/>
            <person name="Powell J.R."/>
            <person name="Prohaska S."/>
            <person name="Pruitt K."/>
            <person name="Puig M."/>
            <person name="Quesneville H."/>
            <person name="Ram K.R."/>
            <person name="Rand D."/>
            <person name="Rasmussen M.D."/>
            <person name="Reed L.K."/>
            <person name="Reenan R."/>
            <person name="Reily A."/>
            <person name="Remington K.A."/>
            <person name="Rieger T.T."/>
            <person name="Ritchie M.G."/>
            <person name="Robin C."/>
            <person name="Rogers Y.H."/>
            <person name="Rohde C."/>
            <person name="Rozas J."/>
            <person name="Rubenfield M.J."/>
            <person name="Ruiz A."/>
            <person name="Russo S."/>
            <person name="Salzberg S.L."/>
            <person name="Sanchez-Gracia A."/>
            <person name="Saranga D.J."/>
            <person name="Sato H."/>
            <person name="Schaeffer S.W."/>
            <person name="Schatz M.C."/>
            <person name="Schlenke T."/>
            <person name="Schwartz R."/>
            <person name="Segarra C."/>
            <person name="Singh R.S."/>
            <person name="Sirot L."/>
            <person name="Sirota M."/>
            <person name="Sisneros N.B."/>
            <person name="Smith C.D."/>
            <person name="Smith T.F."/>
            <person name="Spieth J."/>
            <person name="Stage D.E."/>
            <person name="Stark A."/>
            <person name="Stephan W."/>
            <person name="Strausberg R.L."/>
            <person name="Strempel S."/>
            <person name="Sturgill D."/>
            <person name="Sutton G."/>
            <person name="Sutton G.G."/>
            <person name="Tao W."/>
            <person name="Teichmann S."/>
            <person name="Tobari Y.N."/>
            <person name="Tomimura Y."/>
            <person name="Tsolas J.M."/>
            <person name="Valente V.L."/>
            <person name="Venter E."/>
            <person name="Venter J.C."/>
            <person name="Vicario S."/>
            <person name="Vieira F.G."/>
            <person name="Vilella A.J."/>
            <person name="Villasante A."/>
            <person name="Walenz B."/>
            <person name="Wang J."/>
            <person name="Wasserman M."/>
            <person name="Watts T."/>
            <person name="Wilson D."/>
            <person name="Wilson R.K."/>
            <person name="Wing R.A."/>
            <person name="Wolfner M.F."/>
            <person name="Wong A."/>
            <person name="Wong G.K."/>
            <person name="Wu C.I."/>
            <person name="Wu G."/>
            <person name="Yamamoto D."/>
            <person name="Yang H.P."/>
            <person name="Yang S.P."/>
            <person name="Yorke J.A."/>
            <person name="Yoshida K."/>
            <person name="Zdobnov E."/>
            <person name="Zhang P."/>
            <person name="Zhang Y."/>
            <person name="Zimin A.V."/>
            <person name="Baldwin J."/>
            <person name="Abdouelleil A."/>
            <person name="Abdulkadir J."/>
            <person name="Abebe A."/>
            <person name="Abera B."/>
            <person name="Abreu J."/>
            <person name="Acer S.C."/>
            <person name="Aftuck L."/>
            <person name="Alexander A."/>
            <person name="An P."/>
            <person name="Anderson E."/>
            <person name="Anderson S."/>
            <person name="Arachi H."/>
            <person name="Azer M."/>
            <person name="Bachantsang P."/>
            <person name="Barry A."/>
            <person name="Bayul T."/>
            <person name="Berlin A."/>
            <person name="Bessette D."/>
            <person name="Bloom T."/>
            <person name="Blye J."/>
            <person name="Boguslavskiy L."/>
            <person name="Bonnet C."/>
            <person name="Boukhgalter B."/>
            <person name="Bourzgui I."/>
            <person name="Brown A."/>
            <person name="Cahill P."/>
            <person name="Channer S."/>
            <person name="Cheshatsang Y."/>
            <person name="Chuda L."/>
            <person name="Citroen M."/>
            <person name="Collymore A."/>
            <person name="Cooke P."/>
            <person name="Costello M."/>
            <person name="D'Aco K."/>
            <person name="Daza R."/>
            <person name="De Haan G."/>
            <person name="DeGray S."/>
            <person name="DeMaso C."/>
            <person name="Dhargay N."/>
            <person name="Dooley K."/>
            <person name="Dooley E."/>
            <person name="Doricent M."/>
            <person name="Dorje P."/>
            <person name="Dorjee K."/>
            <person name="Dupes A."/>
            <person name="Elong R."/>
            <person name="Falk J."/>
            <person name="Farina A."/>
            <person name="Faro S."/>
            <person name="Ferguson D."/>
            <person name="Fisher S."/>
            <person name="Foley C.D."/>
            <person name="Franke A."/>
            <person name="Friedrich D."/>
            <person name="Gadbois L."/>
            <person name="Gearin G."/>
            <person name="Gearin C.R."/>
            <person name="Giannoukos G."/>
            <person name="Goode T."/>
            <person name="Graham J."/>
            <person name="Grandbois E."/>
            <person name="Grewal S."/>
            <person name="Gyaltsen K."/>
            <person name="Hafez N."/>
            <person name="Hagos B."/>
            <person name="Hall J."/>
            <person name="Henson C."/>
            <person name="Hollinger A."/>
            <person name="Honan T."/>
            <person name="Huard M.D."/>
            <person name="Hughes L."/>
            <person name="Hurhula B."/>
            <person name="Husby M.E."/>
            <person name="Kamat A."/>
            <person name="Kanga B."/>
            <person name="Kashin S."/>
            <person name="Khazanovich D."/>
            <person name="Kisner P."/>
            <person name="Lance K."/>
            <person name="Lara M."/>
            <person name="Lee W."/>
            <person name="Lennon N."/>
            <person name="Letendre F."/>
            <person name="LeVine R."/>
            <person name="Lipovsky A."/>
            <person name="Liu X."/>
            <person name="Liu J."/>
            <person name="Liu S."/>
            <person name="Lokyitsang T."/>
            <person name="Lokyitsang Y."/>
            <person name="Lubonja R."/>
            <person name="Lui A."/>
            <person name="MacDonald P."/>
            <person name="Magnisalis V."/>
            <person name="Maru K."/>
            <person name="Matthews C."/>
            <person name="McCusker W."/>
            <person name="McDonough S."/>
            <person name="Mehta T."/>
            <person name="Meldrim J."/>
            <person name="Meneus L."/>
            <person name="Mihai O."/>
            <person name="Mihalev A."/>
            <person name="Mihova T."/>
            <person name="Mittelman R."/>
            <person name="Mlenga V."/>
            <person name="Montmayeur A."/>
            <person name="Mulrain L."/>
            <person name="Navidi A."/>
            <person name="Naylor J."/>
            <person name="Negash T."/>
            <person name="Nguyen T."/>
            <person name="Nguyen N."/>
            <person name="Nicol R."/>
            <person name="Norbu C."/>
            <person name="Norbu N."/>
            <person name="Novod N."/>
            <person name="O'Neill B."/>
            <person name="Osman S."/>
            <person name="Markiewicz E."/>
            <person name="Oyono O.L."/>
            <person name="Patti C."/>
            <person name="Phunkhang P."/>
            <person name="Pierre F."/>
            <person name="Priest M."/>
            <person name="Raghuraman S."/>
            <person name="Rege F."/>
            <person name="Reyes R."/>
            <person name="Rise C."/>
            <person name="Rogov P."/>
            <person name="Ross K."/>
            <person name="Ryan E."/>
            <person name="Settipalli S."/>
            <person name="Shea T."/>
            <person name="Sherpa N."/>
            <person name="Shi L."/>
            <person name="Shih D."/>
            <person name="Sparrow T."/>
            <person name="Spaulding J."/>
            <person name="Stalker J."/>
            <person name="Stange-Thomann N."/>
            <person name="Stavropoulos S."/>
            <person name="Stone C."/>
            <person name="Strader C."/>
            <person name="Tesfaye S."/>
            <person name="Thomson T."/>
            <person name="Thoulutsang Y."/>
            <person name="Thoulutsang D."/>
            <person name="Topham K."/>
            <person name="Topping I."/>
            <person name="Tsamla T."/>
            <person name="Vassiliev H."/>
            <person name="Vo A."/>
            <person name="Wangchuk T."/>
            <person name="Wangdi T."/>
            <person name="Weiand M."/>
            <person name="Wilkinson J."/>
            <person name="Wilson A."/>
            <person name="Yadav S."/>
            <person name="Young G."/>
            <person name="Yu Q."/>
            <person name="Zembek L."/>
            <person name="Zhong D."/>
            <person name="Zimmer A."/>
            <person name="Zwirko Z."/>
            <person name="Jaffe D.B."/>
            <person name="Alvarez P."/>
            <person name="Brockman W."/>
            <person name="Butler J."/>
            <person name="Chin C."/>
            <person name="Gnerre S."/>
            <person name="Grabherr M."/>
            <person name="Kleber M."/>
            <person name="Mauceli E."/>
            <person name="MacCallum I."/>
        </authorList>
    </citation>
    <scope>NUCLEOTIDE SEQUENCE [LARGE SCALE GENOMIC DNA]</scope>
    <source>
        <strain evidence="9">TSC#15010-1051.87</strain>
        <strain evidence="11">Tucson 15010-1051.87</strain>
    </source>
</reference>
<dbReference type="eggNOG" id="KOG4561">
    <property type="taxonomic scope" value="Eukaryota"/>
</dbReference>
<name>B4MEE5_DROVI</name>
<dbReference type="Proteomes" id="UP000008792">
    <property type="component" value="Unassembled WGS sequence"/>
</dbReference>
<reference evidence="9" key="3">
    <citation type="submission" date="2008-06" db="EMBL/GenBank/DDBJ databases">
        <authorList>
            <consortium name="FlyBase"/>
        </authorList>
    </citation>
    <scope>NUCLEOTIDE SEQUENCE</scope>
    <source>
        <strain evidence="9">TSC#15010-1051.87</strain>
    </source>
</reference>
<evidence type="ECO:0000256" key="6">
    <source>
        <dbReference type="SAM" id="MobiDB-lite"/>
    </source>
</evidence>
<dbReference type="InParanoid" id="B4MEE5"/>
<sequence>MHQRRNSLCQPLVSNGACKDAAAPAEPTDTSDAPEPDTAEATEQAIGGKSAPMPLRCGCYFSLACSIGSMSLACGSLWQIPNTTDRITLQRGLFLTSLGFIYFVSLTDFCNKYLLETKRGQQFRNKYRLMISDVLEITNKIVSAIQASFSFLVGLIVCKSTCSKSFVYASHFLMEAYGWFGTAYFMYDIWSMYKVHTQKIADKLHLLRLSNSQPFTNGHARSYYDKAAGGDRSIGNNNGSTPGTPHEICDYDGACVQIPKDGRWDFLKYVLTHPVMMIHHVFIGTFGLLVVTYIRGGGHCIYSYMFMMEFSTPFVSLRSILSTMGLKDSRVYIVNGLLMLATFFVCRVCMWPYVMWRYSLAIDAASMWAAMSGLPRGCLVSIAILFLPQLYWFYLMVMGALKVFLPKRRKLPAAALGNQLQANVPLTATPIATINGKN</sequence>
<dbReference type="EMBL" id="CH940664">
    <property type="protein sequence ID" value="EDW62920.1"/>
    <property type="molecule type" value="Genomic_DNA"/>
</dbReference>
<feature type="transmembrane region" description="Helical" evidence="7">
    <location>
        <begin position="277"/>
        <end position="295"/>
    </location>
</feature>
<keyword evidence="3 7" id="KW-1133">Transmembrane helix</keyword>
<feature type="transmembrane region" description="Helical" evidence="7">
    <location>
        <begin position="92"/>
        <end position="114"/>
    </location>
</feature>
<dbReference type="FunCoup" id="B4MEE5">
    <property type="interactions" value="984"/>
</dbReference>
<feature type="domain" description="TLC" evidence="8">
    <location>
        <begin position="132"/>
        <end position="405"/>
    </location>
</feature>
<accession>B4MEE5</accession>
<comment type="subcellular location">
    <subcellularLocation>
        <location evidence="1">Membrane</location>
        <topology evidence="1">Multi-pass membrane protein</topology>
    </subcellularLocation>
</comment>
<keyword evidence="2 5" id="KW-0812">Transmembrane</keyword>
<organism evidence="9 11">
    <name type="scientific">Drosophila virilis</name>
    <name type="common">Fruit fly</name>
    <dbReference type="NCBI Taxonomy" id="7244"/>
    <lineage>
        <taxon>Eukaryota</taxon>
        <taxon>Metazoa</taxon>
        <taxon>Ecdysozoa</taxon>
        <taxon>Arthropoda</taxon>
        <taxon>Hexapoda</taxon>
        <taxon>Insecta</taxon>
        <taxon>Pterygota</taxon>
        <taxon>Neoptera</taxon>
        <taxon>Endopterygota</taxon>
        <taxon>Diptera</taxon>
        <taxon>Brachycera</taxon>
        <taxon>Muscomorpha</taxon>
        <taxon>Ephydroidea</taxon>
        <taxon>Drosophilidae</taxon>
        <taxon>Drosophila</taxon>
    </lineage>
</organism>
<feature type="region of interest" description="Disordered" evidence="6">
    <location>
        <begin position="19"/>
        <end position="45"/>
    </location>
</feature>
<evidence type="ECO:0000256" key="4">
    <source>
        <dbReference type="ARBA" id="ARBA00023136"/>
    </source>
</evidence>
<evidence type="ECO:0000256" key="2">
    <source>
        <dbReference type="ARBA" id="ARBA00022692"/>
    </source>
</evidence>
<protein>
    <submittedName>
        <fullName evidence="9">Uncharacterized protein, isoform A</fullName>
    </submittedName>
    <submittedName>
        <fullName evidence="10">Uncharacterized protein, isoform B</fullName>
    </submittedName>
</protein>
<evidence type="ECO:0000256" key="7">
    <source>
        <dbReference type="SAM" id="Phobius"/>
    </source>
</evidence>
<dbReference type="HOGENOM" id="CLU_049796_2_0_1"/>
<dbReference type="Pfam" id="PF03798">
    <property type="entry name" value="TRAM_LAG1_CLN8"/>
    <property type="match status" value="1"/>
</dbReference>
<gene>
    <name evidence="9" type="primary">Dvir\GJ14802</name>
    <name evidence="9" type="ORF">Dvir_GJ14802</name>
</gene>
<feature type="transmembrane region" description="Helical" evidence="7">
    <location>
        <begin position="176"/>
        <end position="193"/>
    </location>
</feature>
<dbReference type="InterPro" id="IPR006634">
    <property type="entry name" value="TLC-dom"/>
</dbReference>
<dbReference type="PANTHER" id="PTHR13439">
    <property type="entry name" value="CT120 PROTEIN"/>
    <property type="match status" value="1"/>
</dbReference>
<evidence type="ECO:0000313" key="11">
    <source>
        <dbReference type="Proteomes" id="UP000008792"/>
    </source>
</evidence>
<feature type="transmembrane region" description="Helical" evidence="7">
    <location>
        <begin position="59"/>
        <end position="80"/>
    </location>
</feature>
<dbReference type="OMA" id="WSCPRNF"/>
<dbReference type="InterPro" id="IPR050846">
    <property type="entry name" value="TLCD"/>
</dbReference>
<dbReference type="OrthoDB" id="10266980at2759"/>
<keyword evidence="11" id="KW-1185">Reference proteome</keyword>
<keyword evidence="4 5" id="KW-0472">Membrane</keyword>
<dbReference type="EMBL" id="CH940664">
    <property type="protein sequence ID" value="KRF80855.1"/>
    <property type="molecule type" value="Genomic_DNA"/>
</dbReference>
<dbReference type="PANTHER" id="PTHR13439:SF66">
    <property type="entry name" value="BCDNA.GH12326"/>
    <property type="match status" value="1"/>
</dbReference>
<evidence type="ECO:0000256" key="5">
    <source>
        <dbReference type="PROSITE-ProRule" id="PRU00205"/>
    </source>
</evidence>
<dbReference type="GO" id="GO:0016020">
    <property type="term" value="C:membrane"/>
    <property type="evidence" value="ECO:0007669"/>
    <property type="project" value="UniProtKB-SubCell"/>
</dbReference>
<dbReference type="PROSITE" id="PS50922">
    <property type="entry name" value="TLC"/>
    <property type="match status" value="1"/>
</dbReference>
<dbReference type="GO" id="GO:0055088">
    <property type="term" value="P:lipid homeostasis"/>
    <property type="evidence" value="ECO:0007669"/>
    <property type="project" value="TreeGrafter"/>
</dbReference>
<evidence type="ECO:0000313" key="10">
    <source>
        <dbReference type="EMBL" id="KRF80855.1"/>
    </source>
</evidence>
<evidence type="ECO:0000313" key="9">
    <source>
        <dbReference type="EMBL" id="EDW62920.1"/>
    </source>
</evidence>
<evidence type="ECO:0000256" key="3">
    <source>
        <dbReference type="ARBA" id="ARBA00022989"/>
    </source>
</evidence>
<dbReference type="SMART" id="SM00724">
    <property type="entry name" value="TLC"/>
    <property type="match status" value="1"/>
</dbReference>
<dbReference type="KEGG" id="dvi:6636145"/>
<reference evidence="9" key="2">
    <citation type="journal article" date="2008" name="Bioinformatics">
        <title>Assembly reconciliation.</title>
        <authorList>
            <person name="Zimin A.V."/>
            <person name="Smith D.R."/>
            <person name="Sutton G."/>
            <person name="Yorke J.A."/>
        </authorList>
    </citation>
    <scope>NUCLEOTIDE SEQUENCE</scope>
    <source>
        <strain evidence="9">TSC#15010-1051.87</strain>
    </source>
</reference>
<feature type="transmembrane region" description="Helical" evidence="7">
    <location>
        <begin position="374"/>
        <end position="401"/>
    </location>
</feature>
<dbReference type="AlphaFoldDB" id="B4MEE5"/>